<gene>
    <name evidence="3" type="ORF">J4573_29140</name>
</gene>
<name>A0A939PEP5_9ACTN</name>
<dbReference type="AlphaFoldDB" id="A0A939PEP5"/>
<dbReference type="PANTHER" id="PTHR35149">
    <property type="entry name" value="SLL5132 PROTEIN"/>
    <property type="match status" value="1"/>
</dbReference>
<sequence>MRNEDIRSKSFTLKELFHEVSYEIDYYQRDYAWGEDEVRILLRDLCGSFTEWSRNAEFRRRPRNAPQYFLGPFVYYEQRRGRRFLVDGQQRFVTLHLIFMHLRALMKDLNEDHSVYRLNQVVIKDDRSFSMGIPDHEPVLRAISEGHDYEPGYGDSLSRRNLWARSQQIEPFLRDALESVQYEPFIDWLLDRVALVGIQATSRDNGFRMFETMNDRGARLTAIDLLKSYLLSNAGADEERLNDRWRRMLSELTLDREGTGAPTRFVKAILRARYADPDNRGDRDQIEGNLNTWVRRNHSALGLSTPADYLRFVGDLVDTAKLFRTFLAASRELNSGFETIFFNERNGLGDQMVAILAALNSTDTATAANEKARQIADFIDRWYVMRVLQDLPVQPPDIDDLVYGTLVPALRKCHNASDVTSTLREMPVPGEVSILDATTYGLRGNNAHHVRYVLARVTAYVEQSVGRACDILDFLNGEKFHIEHLWPTHHRLVIEEIPDPVVFRTRRNQLGALGLLPARENSSLNDMPFREKIKTYARFNTLLGILGPGFNTRNTPLRDFVRNNELGGLLHSFGDRTPMTEIVETRQELILRLCAMIWDPNGQPHAAASRPPHRPRGGVPEPKPARHKAKRRTDVARMLNAGVLEAGARIVLTYKGVEHWATIDQDGGIILNATGGTPYNKVDDAGSAVRGTRCRGMVEWHAVREDGTRISLSDLRAQAIATGRLGRTRPQSR</sequence>
<evidence type="ECO:0000313" key="3">
    <source>
        <dbReference type="EMBL" id="MBO2451190.1"/>
    </source>
</evidence>
<feature type="domain" description="GmrSD restriction endonucleases N-terminal" evidence="2">
    <location>
        <begin position="13"/>
        <end position="231"/>
    </location>
</feature>
<dbReference type="Proteomes" id="UP000669179">
    <property type="component" value="Unassembled WGS sequence"/>
</dbReference>
<protein>
    <submittedName>
        <fullName evidence="3">DUF262 domain-containing protein</fullName>
    </submittedName>
</protein>
<accession>A0A939PEP5</accession>
<reference evidence="3" key="1">
    <citation type="submission" date="2021-03" db="EMBL/GenBank/DDBJ databases">
        <authorList>
            <person name="Kanchanasin P."/>
            <person name="Saeng-In P."/>
            <person name="Phongsopitanun W."/>
            <person name="Yuki M."/>
            <person name="Kudo T."/>
            <person name="Ohkuma M."/>
            <person name="Tanasupawat S."/>
        </authorList>
    </citation>
    <scope>NUCLEOTIDE SEQUENCE</scope>
    <source>
        <strain evidence="3">GKU 128</strain>
    </source>
</reference>
<feature type="region of interest" description="Disordered" evidence="1">
    <location>
        <begin position="602"/>
        <end position="630"/>
    </location>
</feature>
<organism evidence="3 4">
    <name type="scientific">Actinomadura barringtoniae</name>
    <dbReference type="NCBI Taxonomy" id="1427535"/>
    <lineage>
        <taxon>Bacteria</taxon>
        <taxon>Bacillati</taxon>
        <taxon>Actinomycetota</taxon>
        <taxon>Actinomycetes</taxon>
        <taxon>Streptosporangiales</taxon>
        <taxon>Thermomonosporaceae</taxon>
        <taxon>Actinomadura</taxon>
    </lineage>
</organism>
<comment type="caution">
    <text evidence="3">The sequence shown here is derived from an EMBL/GenBank/DDBJ whole genome shotgun (WGS) entry which is preliminary data.</text>
</comment>
<evidence type="ECO:0000259" key="2">
    <source>
        <dbReference type="Pfam" id="PF03235"/>
    </source>
</evidence>
<evidence type="ECO:0000313" key="4">
    <source>
        <dbReference type="Proteomes" id="UP000669179"/>
    </source>
</evidence>
<dbReference type="PANTHER" id="PTHR35149:SF1">
    <property type="entry name" value="DUF5655 DOMAIN-CONTAINING PROTEIN"/>
    <property type="match status" value="1"/>
</dbReference>
<proteinExistence type="predicted"/>
<evidence type="ECO:0000256" key="1">
    <source>
        <dbReference type="SAM" id="MobiDB-lite"/>
    </source>
</evidence>
<dbReference type="EMBL" id="JAGEOJ010000012">
    <property type="protein sequence ID" value="MBO2451190.1"/>
    <property type="molecule type" value="Genomic_DNA"/>
</dbReference>
<dbReference type="RefSeq" id="WP_208259078.1">
    <property type="nucleotide sequence ID" value="NZ_JAGEOJ010000012.1"/>
</dbReference>
<dbReference type="Pfam" id="PF03235">
    <property type="entry name" value="GmrSD_N"/>
    <property type="match status" value="1"/>
</dbReference>
<dbReference type="InterPro" id="IPR004919">
    <property type="entry name" value="GmrSD_N"/>
</dbReference>
<keyword evidence="4" id="KW-1185">Reference proteome</keyword>